<dbReference type="RefSeq" id="WP_238032601.1">
    <property type="nucleotide sequence ID" value="NZ_JAKNFS010000001.1"/>
</dbReference>
<dbReference type="AlphaFoldDB" id="A0AAE3JRB7"/>
<organism evidence="2 3">
    <name type="scientific">Fusicatenibacter saccharivorans</name>
    <dbReference type="NCBI Taxonomy" id="1150298"/>
    <lineage>
        <taxon>Bacteria</taxon>
        <taxon>Bacillati</taxon>
        <taxon>Bacillota</taxon>
        <taxon>Clostridia</taxon>
        <taxon>Lachnospirales</taxon>
        <taxon>Lachnospiraceae</taxon>
        <taxon>Fusicatenibacter</taxon>
    </lineage>
</organism>
<evidence type="ECO:0000313" key="3">
    <source>
        <dbReference type="Proteomes" id="UP001199915"/>
    </source>
</evidence>
<comment type="caution">
    <text evidence="2">The sequence shown here is derived from an EMBL/GenBank/DDBJ whole genome shotgun (WGS) entry which is preliminary data.</text>
</comment>
<dbReference type="InterPro" id="IPR009057">
    <property type="entry name" value="Homeodomain-like_sf"/>
</dbReference>
<dbReference type="GO" id="GO:0003677">
    <property type="term" value="F:DNA binding"/>
    <property type="evidence" value="ECO:0007669"/>
    <property type="project" value="InterPro"/>
</dbReference>
<evidence type="ECO:0000313" key="2">
    <source>
        <dbReference type="EMBL" id="MCG4763911.1"/>
    </source>
</evidence>
<dbReference type="GO" id="GO:0006313">
    <property type="term" value="P:DNA transposition"/>
    <property type="evidence" value="ECO:0007669"/>
    <property type="project" value="InterPro"/>
</dbReference>
<dbReference type="SUPFAM" id="SSF46689">
    <property type="entry name" value="Homeodomain-like"/>
    <property type="match status" value="1"/>
</dbReference>
<protein>
    <submittedName>
        <fullName evidence="2">Transposase</fullName>
    </submittedName>
</protein>
<name>A0AAE3JRB7_9FIRM</name>
<dbReference type="InterPro" id="IPR002514">
    <property type="entry name" value="Transposase_8"/>
</dbReference>
<evidence type="ECO:0000256" key="1">
    <source>
        <dbReference type="SAM" id="Coils"/>
    </source>
</evidence>
<sequence length="165" mass="18742">MNYSPELKDALLRRMLPPNNESITKISREEGISEQTLRNWRDKARKEGYAAPGTDAVPDDWSTQDKFLVVVETASMNETELAEYARKKGLYIEQIKAWEDACMNANGGIAKEASRLNRELKDSEKERRKLEKELQRKEKALAEAAVLLVLSKKANAIWGGDSEDE</sequence>
<keyword evidence="1" id="KW-0175">Coiled coil</keyword>
<reference evidence="2" key="1">
    <citation type="submission" date="2022-01" db="EMBL/GenBank/DDBJ databases">
        <title>Collection of gut derived symbiotic bacterial strains cultured from healthy donors.</title>
        <authorList>
            <person name="Lin H."/>
            <person name="Kohout C."/>
            <person name="Waligurski E."/>
            <person name="Pamer E.G."/>
        </authorList>
    </citation>
    <scope>NUCLEOTIDE SEQUENCE</scope>
    <source>
        <strain evidence="2">DFI.5.49</strain>
    </source>
</reference>
<dbReference type="Pfam" id="PF01527">
    <property type="entry name" value="HTH_Tnp_1"/>
    <property type="match status" value="1"/>
</dbReference>
<dbReference type="EMBL" id="JAKNFS010000001">
    <property type="protein sequence ID" value="MCG4763911.1"/>
    <property type="molecule type" value="Genomic_DNA"/>
</dbReference>
<dbReference type="Proteomes" id="UP001199915">
    <property type="component" value="Unassembled WGS sequence"/>
</dbReference>
<feature type="coiled-coil region" evidence="1">
    <location>
        <begin position="106"/>
        <end position="147"/>
    </location>
</feature>
<proteinExistence type="predicted"/>
<gene>
    <name evidence="2" type="ORF">L0N21_00010</name>
</gene>
<accession>A0AAE3JRB7</accession>
<dbReference type="GO" id="GO:0004803">
    <property type="term" value="F:transposase activity"/>
    <property type="evidence" value="ECO:0007669"/>
    <property type="project" value="InterPro"/>
</dbReference>